<evidence type="ECO:0000313" key="2">
    <source>
        <dbReference type="Proteomes" id="UP000078542"/>
    </source>
</evidence>
<keyword evidence="2" id="KW-1185">Reference proteome</keyword>
<sequence>KYYKWLINCKNIINDNIKERQRKLTTFTICSCLEKKKRSYTNKRFWVNPLFELRKKHGFYNVLLPTISRQISTFRNYFRMNLTQFEELSILLLF</sequence>
<accession>A0A151IPD5</accession>
<organism evidence="1 2">
    <name type="scientific">Cyphomyrmex costatus</name>
    <dbReference type="NCBI Taxonomy" id="456900"/>
    <lineage>
        <taxon>Eukaryota</taxon>
        <taxon>Metazoa</taxon>
        <taxon>Ecdysozoa</taxon>
        <taxon>Arthropoda</taxon>
        <taxon>Hexapoda</taxon>
        <taxon>Insecta</taxon>
        <taxon>Pterygota</taxon>
        <taxon>Neoptera</taxon>
        <taxon>Endopterygota</taxon>
        <taxon>Hymenoptera</taxon>
        <taxon>Apocrita</taxon>
        <taxon>Aculeata</taxon>
        <taxon>Formicoidea</taxon>
        <taxon>Formicidae</taxon>
        <taxon>Myrmicinae</taxon>
        <taxon>Cyphomyrmex</taxon>
    </lineage>
</organism>
<dbReference type="EMBL" id="KQ976869">
    <property type="protein sequence ID" value="KYN07827.1"/>
    <property type="molecule type" value="Genomic_DNA"/>
</dbReference>
<feature type="non-terminal residue" evidence="1">
    <location>
        <position position="1"/>
    </location>
</feature>
<dbReference type="AlphaFoldDB" id="A0A151IPD5"/>
<evidence type="ECO:0000313" key="1">
    <source>
        <dbReference type="EMBL" id="KYN07827.1"/>
    </source>
</evidence>
<protein>
    <submittedName>
        <fullName evidence="1">Uncharacterized protein</fullName>
    </submittedName>
</protein>
<dbReference type="Proteomes" id="UP000078542">
    <property type="component" value="Unassembled WGS sequence"/>
</dbReference>
<proteinExistence type="predicted"/>
<reference evidence="1 2" key="1">
    <citation type="submission" date="2016-03" db="EMBL/GenBank/DDBJ databases">
        <title>Cyphomyrmex costatus WGS genome.</title>
        <authorList>
            <person name="Nygaard S."/>
            <person name="Hu H."/>
            <person name="Boomsma J."/>
            <person name="Zhang G."/>
        </authorList>
    </citation>
    <scope>NUCLEOTIDE SEQUENCE [LARGE SCALE GENOMIC DNA]</scope>
    <source>
        <strain evidence="1">MS0001</strain>
        <tissue evidence="1">Whole body</tissue>
    </source>
</reference>
<gene>
    <name evidence="1" type="ORF">ALC62_01200</name>
</gene>
<name>A0A151IPD5_9HYME</name>